<dbReference type="Pfam" id="PF00300">
    <property type="entry name" value="His_Phos_1"/>
    <property type="match status" value="1"/>
</dbReference>
<dbReference type="KEGG" id="pxi:J5O05_05810"/>
<dbReference type="RefSeq" id="WP_208843987.1">
    <property type="nucleotide sequence ID" value="NZ_CP072133.1"/>
</dbReference>
<name>A0A975DII8_9GAMM</name>
<dbReference type="Gene3D" id="3.40.50.1240">
    <property type="entry name" value="Phosphoglycerate mutase-like"/>
    <property type="match status" value="1"/>
</dbReference>
<keyword evidence="3" id="KW-1185">Reference proteome</keyword>
<dbReference type="EMBL" id="CP072133">
    <property type="protein sequence ID" value="QTH72362.1"/>
    <property type="molecule type" value="Genomic_DNA"/>
</dbReference>
<dbReference type="SUPFAM" id="SSF53254">
    <property type="entry name" value="Phosphoglycerate mutase-like"/>
    <property type="match status" value="1"/>
</dbReference>
<dbReference type="AlphaFoldDB" id="A0A975DII8"/>
<dbReference type="GO" id="GO:0005737">
    <property type="term" value="C:cytoplasm"/>
    <property type="evidence" value="ECO:0007669"/>
    <property type="project" value="InterPro"/>
</dbReference>
<dbReference type="Proteomes" id="UP000664904">
    <property type="component" value="Chromosome"/>
</dbReference>
<accession>A0A975DII8</accession>
<dbReference type="NCBIfam" id="TIGR00249">
    <property type="entry name" value="sixA"/>
    <property type="match status" value="1"/>
</dbReference>
<evidence type="ECO:0000313" key="3">
    <source>
        <dbReference type="Proteomes" id="UP000664904"/>
    </source>
</evidence>
<dbReference type="InterPro" id="IPR004449">
    <property type="entry name" value="SixA"/>
</dbReference>
<dbReference type="GO" id="GO:0101006">
    <property type="term" value="F:protein histidine phosphatase activity"/>
    <property type="evidence" value="ECO:0007669"/>
    <property type="project" value="InterPro"/>
</dbReference>
<dbReference type="InterPro" id="IPR029033">
    <property type="entry name" value="His_PPase_superfam"/>
</dbReference>
<dbReference type="CDD" id="cd07067">
    <property type="entry name" value="HP_PGM_like"/>
    <property type="match status" value="1"/>
</dbReference>
<evidence type="ECO:0000313" key="2">
    <source>
        <dbReference type="EMBL" id="QTH72362.1"/>
    </source>
</evidence>
<dbReference type="SMART" id="SM00855">
    <property type="entry name" value="PGAM"/>
    <property type="match status" value="1"/>
</dbReference>
<keyword evidence="1" id="KW-0378">Hydrolase</keyword>
<protein>
    <submittedName>
        <fullName evidence="2">Phosphohistidine phosphatase SixA</fullName>
    </submittedName>
</protein>
<dbReference type="PANTHER" id="PTHR20935">
    <property type="entry name" value="PHOSPHOGLYCERATE MUTASE-RELATED"/>
    <property type="match status" value="1"/>
</dbReference>
<reference evidence="2" key="1">
    <citation type="submission" date="2021-03" db="EMBL/GenBank/DDBJ databases">
        <title>Complete Genome of Pseudoalteromonas xiamenensis STKMTI.2, a new potential marine bacterium producing anti-Vibrio compounds.</title>
        <authorList>
            <person name="Handayani D.P."/>
            <person name="Isnansetyo A."/>
            <person name="Istiqomah I."/>
            <person name="Jumina J."/>
        </authorList>
    </citation>
    <scope>NUCLEOTIDE SEQUENCE</scope>
    <source>
        <strain evidence="2">STKMTI.2</strain>
    </source>
</reference>
<gene>
    <name evidence="2" type="primary">sixA</name>
    <name evidence="2" type="ORF">J5O05_05810</name>
</gene>
<organism evidence="2 3">
    <name type="scientific">Pseudoalteromonas xiamenensis</name>
    <dbReference type="NCBI Taxonomy" id="882626"/>
    <lineage>
        <taxon>Bacteria</taxon>
        <taxon>Pseudomonadati</taxon>
        <taxon>Pseudomonadota</taxon>
        <taxon>Gammaproteobacteria</taxon>
        <taxon>Alteromonadales</taxon>
        <taxon>Pseudoalteromonadaceae</taxon>
        <taxon>Pseudoalteromonas</taxon>
    </lineage>
</organism>
<proteinExistence type="predicted"/>
<sequence>MKTILIMRHGEAEPLVRHDESRALTEKGCQQAKMMGQWLAEQAFSPEGVLISPYLRAQQTANQVLQFNSPRFLETCSDIVPNGNASFAIDYLETLISMHPDIDNWLLVAHMPIVSYLVDQLSPGDMPIFQLAACAQIEYDELTRKGILKGLHIPERVAAFQ</sequence>
<evidence type="ECO:0000256" key="1">
    <source>
        <dbReference type="ARBA" id="ARBA00022801"/>
    </source>
</evidence>
<dbReference type="InterPro" id="IPR013078">
    <property type="entry name" value="His_Pase_superF_clade-1"/>
</dbReference>
<dbReference type="InterPro" id="IPR051021">
    <property type="entry name" value="Mito_Ser/Thr_phosphatase"/>
</dbReference>